<comment type="subcellular location">
    <subcellularLocation>
        <location evidence="2 9">Cytoplasm</location>
    </subcellularLocation>
</comment>
<dbReference type="UniPathway" id="UPA00041">
    <property type="reaction ID" value="UER00436"/>
</dbReference>
<accession>A0A437MKE5</accession>
<evidence type="ECO:0000256" key="6">
    <source>
        <dbReference type="ARBA" id="ARBA00022833"/>
    </source>
</evidence>
<dbReference type="PROSITE" id="PS51464">
    <property type="entry name" value="SIS"/>
    <property type="match status" value="1"/>
</dbReference>
<feature type="binding site" evidence="9">
    <location>
        <position position="178"/>
    </location>
    <ligand>
        <name>substrate</name>
    </ligand>
</feature>
<dbReference type="OrthoDB" id="9781311at2"/>
<dbReference type="GO" id="GO:0008968">
    <property type="term" value="F:D-sedoheptulose 7-phosphate isomerase activity"/>
    <property type="evidence" value="ECO:0007669"/>
    <property type="project" value="UniProtKB-UniRule"/>
</dbReference>
<comment type="catalytic activity">
    <reaction evidence="1 9">
        <text>2 D-sedoheptulose 7-phosphate = D-glycero-alpha-D-manno-heptose 7-phosphate + D-glycero-beta-D-manno-heptose 7-phosphate</text>
        <dbReference type="Rhea" id="RHEA:27489"/>
        <dbReference type="ChEBI" id="CHEBI:57483"/>
        <dbReference type="ChEBI" id="CHEBI:60203"/>
        <dbReference type="ChEBI" id="CHEBI:60204"/>
        <dbReference type="EC" id="5.3.1.28"/>
    </reaction>
</comment>
<dbReference type="GO" id="GO:0005975">
    <property type="term" value="P:carbohydrate metabolic process"/>
    <property type="evidence" value="ECO:0007669"/>
    <property type="project" value="UniProtKB-UniRule"/>
</dbReference>
<feature type="binding site" evidence="9">
    <location>
        <position position="71"/>
    </location>
    <ligand>
        <name>Zn(2+)</name>
        <dbReference type="ChEBI" id="CHEBI:29105"/>
    </ligand>
</feature>
<feature type="binding site" evidence="9">
    <location>
        <position position="131"/>
    </location>
    <ligand>
        <name>substrate</name>
    </ligand>
</feature>
<dbReference type="InterPro" id="IPR046348">
    <property type="entry name" value="SIS_dom_sf"/>
</dbReference>
<keyword evidence="7 9" id="KW-0413">Isomerase</keyword>
<keyword evidence="4 9" id="KW-0963">Cytoplasm</keyword>
<evidence type="ECO:0000256" key="7">
    <source>
        <dbReference type="ARBA" id="ARBA00023235"/>
    </source>
</evidence>
<gene>
    <name evidence="9" type="primary">gmhA</name>
    <name evidence="11" type="ORF">EOD41_18495</name>
</gene>
<feature type="domain" description="SIS" evidence="10">
    <location>
        <begin position="43"/>
        <end position="196"/>
    </location>
</feature>
<feature type="binding site" evidence="9">
    <location>
        <begin position="126"/>
        <end position="128"/>
    </location>
    <ligand>
        <name>substrate</name>
    </ligand>
</feature>
<keyword evidence="5 9" id="KW-0479">Metal-binding</keyword>
<comment type="miscellaneous">
    <text evidence="9">The reaction produces a racemic mixture of D-glycero-alpha-D-manno-heptose 7-phosphate and D-glycero-beta-D-manno-heptose 7-phosphate.</text>
</comment>
<name>A0A437MKE5_9SPHI</name>
<evidence type="ECO:0000313" key="11">
    <source>
        <dbReference type="EMBL" id="RVT98076.1"/>
    </source>
</evidence>
<dbReference type="GO" id="GO:2001061">
    <property type="term" value="P:D-glycero-D-manno-heptose 7-phosphate biosynthetic process"/>
    <property type="evidence" value="ECO:0007669"/>
    <property type="project" value="UniProtKB-UniPathway"/>
</dbReference>
<dbReference type="Pfam" id="PF13580">
    <property type="entry name" value="SIS_2"/>
    <property type="match status" value="1"/>
</dbReference>
<dbReference type="InterPro" id="IPR004515">
    <property type="entry name" value="Phosphoheptose_Isoase"/>
</dbReference>
<evidence type="ECO:0000256" key="3">
    <source>
        <dbReference type="ARBA" id="ARBA00009894"/>
    </source>
</evidence>
<feature type="binding site" evidence="9">
    <location>
        <position position="186"/>
    </location>
    <ligand>
        <name>Zn(2+)</name>
        <dbReference type="ChEBI" id="CHEBI:29105"/>
    </ligand>
</feature>
<dbReference type="InterPro" id="IPR035461">
    <property type="entry name" value="GmhA/DiaA"/>
</dbReference>
<dbReference type="PANTHER" id="PTHR30390:SF6">
    <property type="entry name" value="DNAA INITIATOR-ASSOCIATING PROTEIN DIAA"/>
    <property type="match status" value="1"/>
</dbReference>
<feature type="binding site" evidence="9">
    <location>
        <position position="67"/>
    </location>
    <ligand>
        <name>Zn(2+)</name>
        <dbReference type="ChEBI" id="CHEBI:29105"/>
    </ligand>
</feature>
<evidence type="ECO:0000256" key="9">
    <source>
        <dbReference type="HAMAP-Rule" id="MF_00067"/>
    </source>
</evidence>
<comment type="pathway">
    <text evidence="9">Carbohydrate biosynthesis; D-glycero-D-manno-heptose 7-phosphate biosynthesis; D-glycero-alpha-D-manno-heptose 7-phosphate and D-glycero-beta-D-manno-heptose 7-phosphate from sedoheptulose 7-phosphate: step 1/1.</text>
</comment>
<dbReference type="PANTHER" id="PTHR30390">
    <property type="entry name" value="SEDOHEPTULOSE 7-PHOSPHATE ISOMERASE / DNAA INITIATOR-ASSOCIATING FACTOR FOR REPLICATION INITIATION"/>
    <property type="match status" value="1"/>
</dbReference>
<dbReference type="InterPro" id="IPR001347">
    <property type="entry name" value="SIS_dom"/>
</dbReference>
<dbReference type="GO" id="GO:0008270">
    <property type="term" value="F:zinc ion binding"/>
    <property type="evidence" value="ECO:0007669"/>
    <property type="project" value="UniProtKB-UniRule"/>
</dbReference>
<keyword evidence="6 9" id="KW-0862">Zinc</keyword>
<proteinExistence type="inferred from homology"/>
<dbReference type="CDD" id="cd05006">
    <property type="entry name" value="SIS_GmhA"/>
    <property type="match status" value="1"/>
</dbReference>
<evidence type="ECO:0000256" key="8">
    <source>
        <dbReference type="ARBA" id="ARBA00023277"/>
    </source>
</evidence>
<evidence type="ECO:0000256" key="1">
    <source>
        <dbReference type="ARBA" id="ARBA00000348"/>
    </source>
</evidence>
<dbReference type="EMBL" id="SACK01000010">
    <property type="protein sequence ID" value="RVT98076.1"/>
    <property type="molecule type" value="Genomic_DNA"/>
</dbReference>
<comment type="similarity">
    <text evidence="3 9">Belongs to the SIS family. GmhA subfamily.</text>
</comment>
<feature type="binding site" evidence="9">
    <location>
        <position position="71"/>
    </location>
    <ligand>
        <name>substrate</name>
    </ligand>
</feature>
<feature type="binding site" evidence="9">
    <location>
        <position position="178"/>
    </location>
    <ligand>
        <name>Zn(2+)</name>
        <dbReference type="ChEBI" id="CHEBI:29105"/>
    </ligand>
</feature>
<dbReference type="HAMAP" id="MF_00067">
    <property type="entry name" value="GmhA"/>
    <property type="match status" value="1"/>
</dbReference>
<comment type="cofactor">
    <cofactor evidence="9">
        <name>Zn(2+)</name>
        <dbReference type="ChEBI" id="CHEBI:29105"/>
    </cofactor>
    <text evidence="9">Binds 1 zinc ion per subunit.</text>
</comment>
<keyword evidence="8 9" id="KW-0119">Carbohydrate metabolism</keyword>
<dbReference type="EC" id="5.3.1.28" evidence="9"/>
<dbReference type="Gene3D" id="3.40.50.10490">
    <property type="entry name" value="Glucose-6-phosphate isomerase like protein, domain 1"/>
    <property type="match status" value="1"/>
</dbReference>
<evidence type="ECO:0000256" key="2">
    <source>
        <dbReference type="ARBA" id="ARBA00004496"/>
    </source>
</evidence>
<evidence type="ECO:0000259" key="10">
    <source>
        <dbReference type="PROSITE" id="PS51464"/>
    </source>
</evidence>
<evidence type="ECO:0000313" key="12">
    <source>
        <dbReference type="Proteomes" id="UP000282759"/>
    </source>
</evidence>
<reference evidence="11 12" key="1">
    <citation type="submission" date="2019-01" db="EMBL/GenBank/DDBJ databases">
        <authorList>
            <person name="Chen W.-M."/>
        </authorList>
    </citation>
    <scope>NUCLEOTIDE SEQUENCE [LARGE SCALE GENOMIC DNA]</scope>
    <source>
        <strain evidence="11 12">YBJ-36</strain>
    </source>
</reference>
<comment type="caution">
    <text evidence="11">The sequence shown here is derived from an EMBL/GenBank/DDBJ whole genome shotgun (WGS) entry which is preliminary data.</text>
</comment>
<feature type="binding site" evidence="9">
    <location>
        <begin position="100"/>
        <end position="101"/>
    </location>
    <ligand>
        <name>substrate</name>
    </ligand>
</feature>
<sequence length="196" mass="20729">MPLNNTYLTVNNMVIEDLLEHQQTLQKVIDTLQDDIKAGCELITSVIKTGNKVLLAGNGGSAADAQHIAAELTGRFVKERKPLAGIALTVDTSALTAIANDYGYDHVFSRQVSGLAHPGDLFIGISTSGNSQGILNAFAAANDIGCKTLGLSGRDGGKMNGICDLNIVVPSNTTARIQEMHILIGHILCKAVDELF</sequence>
<evidence type="ECO:0000256" key="4">
    <source>
        <dbReference type="ARBA" id="ARBA00022490"/>
    </source>
</evidence>
<protein>
    <recommendedName>
        <fullName evidence="9">Phosphoheptose isomerase</fullName>
        <ecNumber evidence="9">5.3.1.28</ecNumber>
    </recommendedName>
    <alternativeName>
        <fullName evidence="9">Sedoheptulose 7-phosphate isomerase</fullName>
    </alternativeName>
</protein>
<dbReference type="AlphaFoldDB" id="A0A437MKE5"/>
<dbReference type="InterPro" id="IPR050099">
    <property type="entry name" value="SIS_GmhA/DiaA_subfam"/>
</dbReference>
<organism evidence="11 12">
    <name type="scientific">Mucilaginibacter limnophilus</name>
    <dbReference type="NCBI Taxonomy" id="1932778"/>
    <lineage>
        <taxon>Bacteria</taxon>
        <taxon>Pseudomonadati</taxon>
        <taxon>Bacteroidota</taxon>
        <taxon>Sphingobacteriia</taxon>
        <taxon>Sphingobacteriales</taxon>
        <taxon>Sphingobacteriaceae</taxon>
        <taxon>Mucilaginibacter</taxon>
    </lineage>
</organism>
<evidence type="ECO:0000256" key="5">
    <source>
        <dbReference type="ARBA" id="ARBA00022723"/>
    </source>
</evidence>
<dbReference type="SUPFAM" id="SSF53697">
    <property type="entry name" value="SIS domain"/>
    <property type="match status" value="1"/>
</dbReference>
<dbReference type="GO" id="GO:0005737">
    <property type="term" value="C:cytoplasm"/>
    <property type="evidence" value="ECO:0007669"/>
    <property type="project" value="UniProtKB-SubCell"/>
</dbReference>
<feature type="binding site" evidence="9">
    <location>
        <begin position="58"/>
        <end position="60"/>
    </location>
    <ligand>
        <name>substrate</name>
    </ligand>
</feature>
<keyword evidence="12" id="KW-1185">Reference proteome</keyword>
<dbReference type="GO" id="GO:0097367">
    <property type="term" value="F:carbohydrate derivative binding"/>
    <property type="evidence" value="ECO:0007669"/>
    <property type="project" value="InterPro"/>
</dbReference>
<dbReference type="Proteomes" id="UP000282759">
    <property type="component" value="Unassembled WGS sequence"/>
</dbReference>
<comment type="function">
    <text evidence="9">Catalyzes the isomerization of sedoheptulose 7-phosphate in D-glycero-D-manno-heptose 7-phosphate.</text>
</comment>